<protein>
    <submittedName>
        <fullName evidence="1">Uncharacterized protein</fullName>
    </submittedName>
</protein>
<reference evidence="2" key="1">
    <citation type="journal article" date="2004" name="J. Bacteriol.">
        <title>An evolutionary hot spot: the pNGR234b replicon of Rhizobium sp. strain NGR234.</title>
        <authorList>
            <person name="Streit W.R."/>
            <person name="Schmitz R.A."/>
            <person name="Perret X."/>
            <person name="Staehelin C."/>
            <person name="Deakin W.J."/>
            <person name="Raasch C."/>
            <person name="Liesegang H."/>
            <person name="Broughton W.J."/>
        </authorList>
    </citation>
    <scope>NUCLEOTIDE SEQUENCE [LARGE SCALE GENOMIC DNA]</scope>
    <source>
        <strain evidence="2">NBRC 101917 / NGR234</strain>
    </source>
</reference>
<dbReference type="AlphaFoldDB" id="C3KLZ3"/>
<reference evidence="1 2" key="2">
    <citation type="journal article" date="2009" name="Appl. Environ. Microbiol.">
        <title>Rhizobium sp. strain NGR234 possesses a remarkable number of secretion systems.</title>
        <authorList>
            <person name="Schmeisser C."/>
            <person name="Liesegang H."/>
            <person name="Krysciak D."/>
            <person name="Bakkou N."/>
            <person name="Le Quere A."/>
            <person name="Wollherr A."/>
            <person name="Heinemeyer I."/>
            <person name="Morgenstern B."/>
            <person name="Pommerening-Roeser A."/>
            <person name="Flores M."/>
            <person name="Palacios R."/>
            <person name="Brenner S."/>
            <person name="Gottschalk G."/>
            <person name="Schmitz R.A."/>
            <person name="Broughton W.J."/>
            <person name="Perret X."/>
            <person name="Strittmatter A.W."/>
            <person name="Streit W.R."/>
        </authorList>
    </citation>
    <scope>NUCLEOTIDE SEQUENCE [LARGE SCALE GENOMIC DNA]</scope>
    <source>
        <strain evidence="2">NBRC 101917 / NGR234</strain>
    </source>
</reference>
<name>C3KLZ3_SINFN</name>
<evidence type="ECO:0000313" key="1">
    <source>
        <dbReference type="EMBL" id="ACP23429.1"/>
    </source>
</evidence>
<keyword evidence="1" id="KW-0614">Plasmid</keyword>
<accession>C3KLZ3</accession>
<dbReference type="RefSeq" id="WP_015888050.1">
    <property type="nucleotide sequence ID" value="NC_012586.1"/>
</dbReference>
<geneLocation type="plasmid" evidence="2">
    <name>sym pNGR234b</name>
</geneLocation>
<dbReference type="HOGENOM" id="CLU_2957548_0_0_5"/>
<dbReference type="Proteomes" id="UP000001054">
    <property type="component" value="Plasmid pNGR234b"/>
</dbReference>
<dbReference type="KEGG" id="rhi:NGR_b19820"/>
<evidence type="ECO:0000313" key="2">
    <source>
        <dbReference type="Proteomes" id="UP000001054"/>
    </source>
</evidence>
<dbReference type="OrthoDB" id="8385924at2"/>
<keyword evidence="2" id="KW-1185">Reference proteome</keyword>
<dbReference type="PATRIC" id="fig|394.7.peg.2401"/>
<sequence length="59" mass="6828">MKRSIEKDRKEELDLAAYYRPIALKAILAASSFVVPKADPAPLPRALQRHSDFRRFEDE</sequence>
<gene>
    <name evidence="1" type="ordered locus">NGR_b19820</name>
</gene>
<organism evidence="1 2">
    <name type="scientific">Sinorhizobium fredii (strain NBRC 101917 / NGR234)</name>
    <dbReference type="NCBI Taxonomy" id="394"/>
    <lineage>
        <taxon>Bacteria</taxon>
        <taxon>Pseudomonadati</taxon>
        <taxon>Pseudomonadota</taxon>
        <taxon>Alphaproteobacteria</taxon>
        <taxon>Hyphomicrobiales</taxon>
        <taxon>Rhizobiaceae</taxon>
        <taxon>Sinorhizobium/Ensifer group</taxon>
        <taxon>Sinorhizobium</taxon>
    </lineage>
</organism>
<dbReference type="EMBL" id="CP000874">
    <property type="protein sequence ID" value="ACP23429.1"/>
    <property type="molecule type" value="Genomic_DNA"/>
</dbReference>
<proteinExistence type="predicted"/>